<feature type="compositionally biased region" description="Basic and acidic residues" evidence="1">
    <location>
        <begin position="446"/>
        <end position="462"/>
    </location>
</feature>
<dbReference type="AlphaFoldDB" id="A0A0S2TEU2"/>
<evidence type="ECO:0000256" key="1">
    <source>
        <dbReference type="SAM" id="MobiDB-lite"/>
    </source>
</evidence>
<keyword evidence="3" id="KW-1185">Reference proteome</keyword>
<protein>
    <submittedName>
        <fullName evidence="2">Uncharacterized protein</fullName>
    </submittedName>
</protein>
<reference evidence="2" key="1">
    <citation type="submission" date="2015-10" db="EMBL/GenBank/DDBJ databases">
        <title>Description of Candidatus Tenderia electrophaga gen. nov, sp. nov., an Uncultivated Electroautotroph from a Biocathode Enrichment.</title>
        <authorList>
            <person name="Eddie B.J."/>
            <person name="Malanoski A.P."/>
            <person name="Wang Z."/>
            <person name="Hall R.J."/>
            <person name="Oh S.D."/>
            <person name="Heiner C."/>
            <person name="Lin B."/>
            <person name="Strycharz-Glaven S.M."/>
        </authorList>
    </citation>
    <scope>NUCLEOTIDE SEQUENCE [LARGE SCALE GENOMIC DNA]</scope>
    <source>
        <strain evidence="2">NRL1</strain>
    </source>
</reference>
<sequence>MTDEQETVAPVSPQTQALSLYIQNAIQQLRNSAPHSTDRRDEDQQSSLIFFGNWQDPYPRLLVTDPILEPVDKVVWQIIRTHITTPGAVTAFPNYGAIRAGANVKSNHTVSRAITILRATRWLSLCERVRDTQGRFLGNIYALHDEPVTLGDAMYLDSDYIEFLRNSQNHKHLRVGRVARSVLATIQDMIDVGKDAIGERVQTWTYERRIGLFARERKDTPVLQLAKHNPFYALSDPHIAALNEQNPDTGTSLPDARMGDETEYTQVQKTHMVENDEHNRVQNLHLDANIASPPRQNTHTDVCSSSSNNINTTTTNKHLSRACARLPEFLHFPPRISDNERNLAMMYLTAIDDSLQQDVLDEWHGRLSTGTKRGTPIENPIGYLAVLCQRAKTGEFQLTIGLRIREAREREQEHKRRMKELDKRNDEKTLALLQKHSGSAANRMSQRLEEIRSGQKKQESES</sequence>
<proteinExistence type="predicted"/>
<dbReference type="KEGG" id="tee:Tel_11370"/>
<feature type="compositionally biased region" description="Polar residues" evidence="1">
    <location>
        <begin position="294"/>
        <end position="303"/>
    </location>
</feature>
<evidence type="ECO:0000313" key="2">
    <source>
        <dbReference type="EMBL" id="ALP53687.1"/>
    </source>
</evidence>
<dbReference type="STRING" id="1748243.Tel_11370"/>
<evidence type="ECO:0000313" key="3">
    <source>
        <dbReference type="Proteomes" id="UP000055136"/>
    </source>
</evidence>
<feature type="compositionally biased region" description="Polar residues" evidence="1">
    <location>
        <begin position="436"/>
        <end position="445"/>
    </location>
</feature>
<dbReference type="EMBL" id="CP013099">
    <property type="protein sequence ID" value="ALP53687.1"/>
    <property type="molecule type" value="Genomic_DNA"/>
</dbReference>
<dbReference type="Proteomes" id="UP000055136">
    <property type="component" value="Chromosome"/>
</dbReference>
<organism evidence="2 3">
    <name type="scientific">Candidatus Tenderia electrophaga</name>
    <dbReference type="NCBI Taxonomy" id="1748243"/>
    <lineage>
        <taxon>Bacteria</taxon>
        <taxon>Pseudomonadati</taxon>
        <taxon>Pseudomonadota</taxon>
        <taxon>Gammaproteobacteria</taxon>
        <taxon>Candidatus Tenderiales</taxon>
        <taxon>Candidatus Tenderiaceae</taxon>
        <taxon>Candidatus Tenderia</taxon>
    </lineage>
</organism>
<feature type="compositionally biased region" description="Basic and acidic residues" evidence="1">
    <location>
        <begin position="411"/>
        <end position="429"/>
    </location>
</feature>
<gene>
    <name evidence="2" type="ORF">Tel_11370</name>
</gene>
<name>A0A0S2TEU2_9GAMM</name>
<accession>A0A0S2TEU2</accession>
<dbReference type="NCBIfam" id="NF040582">
    <property type="entry name" value="STY4528_fam"/>
    <property type="match status" value="1"/>
</dbReference>
<feature type="region of interest" description="Disordered" evidence="1">
    <location>
        <begin position="290"/>
        <end position="309"/>
    </location>
</feature>
<dbReference type="InterPro" id="IPR047749">
    <property type="entry name" value="STY4528-like"/>
</dbReference>
<feature type="region of interest" description="Disordered" evidence="1">
    <location>
        <begin position="411"/>
        <end position="462"/>
    </location>
</feature>